<feature type="signal peptide" evidence="1">
    <location>
        <begin position="1"/>
        <end position="22"/>
    </location>
</feature>
<dbReference type="HOGENOM" id="CLU_473864_0_0_0"/>
<keyword evidence="3" id="KW-1185">Reference proteome</keyword>
<dbReference type="RefSeq" id="WP_013566462.1">
    <property type="nucleotide sequence ID" value="NC_014962.1"/>
</dbReference>
<reference key="1">
    <citation type="submission" date="2010-11" db="EMBL/GenBank/DDBJ databases">
        <title>The complete sequence of chromosome of Isophaera pallida ATCC 43644.</title>
        <authorList>
            <consortium name="US DOE Joint Genome Institute (JGI-PGF)"/>
            <person name="Lucas S."/>
            <person name="Copeland A."/>
            <person name="Lapidus A."/>
            <person name="Bruce D."/>
            <person name="Goodwin L."/>
            <person name="Pitluck S."/>
            <person name="Kyrpides N."/>
            <person name="Mavromatis K."/>
            <person name="Pagani I."/>
            <person name="Ivanova N."/>
            <person name="Saunders E."/>
            <person name="Brettin T."/>
            <person name="Detter J.C."/>
            <person name="Han C."/>
            <person name="Tapia R."/>
            <person name="Land M."/>
            <person name="Hauser L."/>
            <person name="Markowitz V."/>
            <person name="Cheng J.-F."/>
            <person name="Hugenholtz P."/>
            <person name="Woyke T."/>
            <person name="Wu D."/>
            <person name="Eisen J.A."/>
        </authorList>
    </citation>
    <scope>NUCLEOTIDE SEQUENCE</scope>
    <source>
        <strain>ATCC 43644</strain>
    </source>
</reference>
<evidence type="ECO:0000313" key="2">
    <source>
        <dbReference type="EMBL" id="ADV64174.1"/>
    </source>
</evidence>
<name>E8QYJ1_ISOPI</name>
<dbReference type="EMBL" id="CP002353">
    <property type="protein sequence ID" value="ADV64174.1"/>
    <property type="molecule type" value="Genomic_DNA"/>
</dbReference>
<proteinExistence type="predicted"/>
<dbReference type="STRING" id="575540.Isop_3617"/>
<dbReference type="Proteomes" id="UP000008631">
    <property type="component" value="Chromosome"/>
</dbReference>
<reference evidence="2 3" key="2">
    <citation type="journal article" date="2011" name="Stand. Genomic Sci.">
        <title>Complete genome sequence of Isosphaera pallida type strain (IS1B).</title>
        <authorList>
            <consortium name="US DOE Joint Genome Institute (JGI-PGF)"/>
            <person name="Goker M."/>
            <person name="Cleland D."/>
            <person name="Saunders E."/>
            <person name="Lapidus A."/>
            <person name="Nolan M."/>
            <person name="Lucas S."/>
            <person name="Hammon N."/>
            <person name="Deshpande S."/>
            <person name="Cheng J.F."/>
            <person name="Tapia R."/>
            <person name="Han C."/>
            <person name="Goodwin L."/>
            <person name="Pitluck S."/>
            <person name="Liolios K."/>
            <person name="Pagani I."/>
            <person name="Ivanova N."/>
            <person name="Mavromatis K."/>
            <person name="Pati A."/>
            <person name="Chen A."/>
            <person name="Palaniappan K."/>
            <person name="Land M."/>
            <person name="Hauser L."/>
            <person name="Chang Y.J."/>
            <person name="Jeffries C.D."/>
            <person name="Detter J.C."/>
            <person name="Beck B."/>
            <person name="Woyke T."/>
            <person name="Bristow J."/>
            <person name="Eisen J.A."/>
            <person name="Markowitz V."/>
            <person name="Hugenholtz P."/>
            <person name="Kyrpides N.C."/>
            <person name="Klenk H.P."/>
        </authorList>
    </citation>
    <scope>NUCLEOTIDE SEQUENCE [LARGE SCALE GENOMIC DNA]</scope>
    <source>
        <strain evidence="3">ATCC 43644 / DSM 9630 / IS1B</strain>
    </source>
</reference>
<feature type="chain" id="PRO_5003229863" description="Heparinase II/III family protein" evidence="1">
    <location>
        <begin position="23"/>
        <end position="658"/>
    </location>
</feature>
<dbReference type="InParanoid" id="E8QYJ1"/>
<evidence type="ECO:0000256" key="1">
    <source>
        <dbReference type="SAM" id="SignalP"/>
    </source>
</evidence>
<evidence type="ECO:0000313" key="3">
    <source>
        <dbReference type="Proteomes" id="UP000008631"/>
    </source>
</evidence>
<dbReference type="eggNOG" id="ENOG502Z86Y">
    <property type="taxonomic scope" value="Bacteria"/>
</dbReference>
<gene>
    <name evidence="2" type="ordered locus">Isop_3617</name>
</gene>
<dbReference type="AlphaFoldDB" id="E8QYJ1"/>
<dbReference type="OrthoDB" id="240680at2"/>
<accession>E8QYJ1</accession>
<dbReference type="KEGG" id="ipa:Isop_3617"/>
<protein>
    <recommendedName>
        <fullName evidence="4">Heparinase II/III family protein</fullName>
    </recommendedName>
</protein>
<keyword evidence="1" id="KW-0732">Signal</keyword>
<organism evidence="2 3">
    <name type="scientific">Isosphaera pallida (strain ATCC 43644 / DSM 9630 / IS1B)</name>
    <dbReference type="NCBI Taxonomy" id="575540"/>
    <lineage>
        <taxon>Bacteria</taxon>
        <taxon>Pseudomonadati</taxon>
        <taxon>Planctomycetota</taxon>
        <taxon>Planctomycetia</taxon>
        <taxon>Isosphaerales</taxon>
        <taxon>Isosphaeraceae</taxon>
        <taxon>Isosphaera</taxon>
    </lineage>
</organism>
<sequence length="658" mass="73492">MCQLLPLFAGLFWISTHPLASAVGMDTVSLEAAGGVEESRDSWPEDWEREFQARKQRVLEGMCRSQKAKGLGGHTHFENEKRAYGFLMAHLLAGDRETALREIQREDAQARSWHAHTAGIDYYACFTLKHQVRKYFLFSDQLDPAYKQRMFDGAKVWTERDPLRRPHPAFVKPGDGWGPDAKNSWVDVRNTENLFLMRISSVYLMAEETGNEATRTLYKSQILRYVASLYRVGMGEWDSENYHGHSIVPLLNLFDFAKDPEVKAAARAGLDYLYALGAVKYWRGGFNGPSNRDYSHPQPFGGSAACLLWLFFGDAPLDNTRYESDEVHVLSSSYRPPEAIVRLARKEFDRPAELFASKPGYSATTSSNWTSPPEFFETQFIGRTFQMGSLVNGTTAGQTAVNRFKILARNTRRGAVALQAVPGPDPRFVGSARYAAGKVSGENRVGQHRGLAVWLTRDGQSPWVWVLPEEVEVETTEGVTFLQCESTWVALHPIQTTPPMLDTERTEALTTTAKGKSDPLWTGHRVLSAQGKGGNFCGVAVEVGEPPDFADFADFKRATRDHARLDTRQIAEGEVEFLGANGRRVRLRFADQPGQTTVWRDAVRHDWAEHARHLYRPAPGSPAVIEQAWLGGTLTVRAGGSTFTATVDPQGHATFSNQ</sequence>
<evidence type="ECO:0008006" key="4">
    <source>
        <dbReference type="Google" id="ProtNLM"/>
    </source>
</evidence>